<dbReference type="InterPro" id="IPR036465">
    <property type="entry name" value="vWFA_dom_sf"/>
</dbReference>
<organism evidence="3 4">
    <name type="scientific">Marinitoga aeolica</name>
    <dbReference type="NCBI Taxonomy" id="2809031"/>
    <lineage>
        <taxon>Bacteria</taxon>
        <taxon>Thermotogati</taxon>
        <taxon>Thermotogota</taxon>
        <taxon>Thermotogae</taxon>
        <taxon>Petrotogales</taxon>
        <taxon>Petrotogaceae</taxon>
        <taxon>Marinitoga</taxon>
    </lineage>
</organism>
<dbReference type="Proteomes" id="UP001232493">
    <property type="component" value="Chromosome"/>
</dbReference>
<evidence type="ECO:0000313" key="4">
    <source>
        <dbReference type="Proteomes" id="UP001232493"/>
    </source>
</evidence>
<dbReference type="EMBL" id="CP069362">
    <property type="protein sequence ID" value="WGS65375.1"/>
    <property type="molecule type" value="Genomic_DNA"/>
</dbReference>
<dbReference type="RefSeq" id="WP_280999776.1">
    <property type="nucleotide sequence ID" value="NZ_CP069362.1"/>
</dbReference>
<name>A0ABY8PRX2_9BACT</name>
<dbReference type="InterPro" id="IPR018698">
    <property type="entry name" value="VWA-like_dom"/>
</dbReference>
<dbReference type="InterPro" id="IPR025154">
    <property type="entry name" value="Put_metallopeptidase_dom"/>
</dbReference>
<reference evidence="3 4" key="1">
    <citation type="submission" date="2021-02" db="EMBL/GenBank/DDBJ databases">
        <title>Characterization of Marinitoga sp. nov. str. BP5-C20A.</title>
        <authorList>
            <person name="Erauso G."/>
            <person name="Postec A."/>
        </authorList>
    </citation>
    <scope>NUCLEOTIDE SEQUENCE [LARGE SCALE GENOMIC DNA]</scope>
    <source>
        <strain evidence="3 4">BP5-C20A</strain>
    </source>
</reference>
<dbReference type="SUPFAM" id="SSF53300">
    <property type="entry name" value="vWA-like"/>
    <property type="match status" value="1"/>
</dbReference>
<gene>
    <name evidence="3" type="ORF">JRV97_02125</name>
</gene>
<dbReference type="PANTHER" id="PTHR38730">
    <property type="entry name" value="SLL7028 PROTEIN"/>
    <property type="match status" value="1"/>
</dbReference>
<dbReference type="PANTHER" id="PTHR38730:SF1">
    <property type="entry name" value="SLL7028 PROTEIN"/>
    <property type="match status" value="1"/>
</dbReference>
<dbReference type="Pfam" id="PF09967">
    <property type="entry name" value="DUF2201"/>
    <property type="match status" value="1"/>
</dbReference>
<proteinExistence type="predicted"/>
<feature type="domain" description="Putative metallopeptidase" evidence="2">
    <location>
        <begin position="39"/>
        <end position="150"/>
    </location>
</feature>
<keyword evidence="4" id="KW-1185">Reference proteome</keyword>
<protein>
    <recommendedName>
        <fullName evidence="5">Metal-dependent peptidase</fullName>
    </recommendedName>
</protein>
<evidence type="ECO:0000313" key="3">
    <source>
        <dbReference type="EMBL" id="WGS65375.1"/>
    </source>
</evidence>
<accession>A0ABY8PRX2</accession>
<sequence length="392" mass="45603">MEDIIEKAWIELGKESIFYNYLKMYFDNIPTENVRTIKLTISKSGRFKILYNPRRLKARGVIFAKAILKHEIFHIIHGHIFIKAKDKKDRKIWNLAMDAAINQQIKELDAFSVPLDVLLDEGCGTDNENMFVGPPMNYINKTAEEYYKWILEFYEKSNKADLELIEENRVDSHDDFGNFEMMEEIVTDLVSEVISEAYEKSKGDLPSGLEIPISLLISKSQKNWKDLVRRFFGNSIVIEKYRTPLRPNRRYDNQPGWRSLFGPKIAIIIDTSGSIIEEEYSAFFSEIEKIAKIYDSRIYIVQIDNSIQNILRYGQGDWKNIEIKGKGNTDLEPAIEYLEENIRPEGVIIFTDGYVDLPVVKRRVLFVLSKNYNNEFKTSAEEVYGKNSTIVL</sequence>
<dbReference type="Pfam" id="PF13203">
    <property type="entry name" value="DUF2201_N"/>
    <property type="match status" value="1"/>
</dbReference>
<evidence type="ECO:0000259" key="1">
    <source>
        <dbReference type="Pfam" id="PF09967"/>
    </source>
</evidence>
<evidence type="ECO:0000259" key="2">
    <source>
        <dbReference type="Pfam" id="PF13203"/>
    </source>
</evidence>
<feature type="domain" description="VWA-like" evidence="1">
    <location>
        <begin position="265"/>
        <end position="371"/>
    </location>
</feature>
<evidence type="ECO:0008006" key="5">
    <source>
        <dbReference type="Google" id="ProtNLM"/>
    </source>
</evidence>